<evidence type="ECO:0000313" key="2">
    <source>
        <dbReference type="Proteomes" id="UP000887566"/>
    </source>
</evidence>
<proteinExistence type="predicted"/>
<dbReference type="Proteomes" id="UP000887566">
    <property type="component" value="Unplaced"/>
</dbReference>
<name>A0A914WNT3_9BILA</name>
<reference evidence="3" key="1">
    <citation type="submission" date="2022-11" db="UniProtKB">
        <authorList>
            <consortium name="WormBaseParasite"/>
        </authorList>
    </citation>
    <scope>IDENTIFICATION</scope>
</reference>
<protein>
    <submittedName>
        <fullName evidence="3">Uncharacterized protein</fullName>
    </submittedName>
</protein>
<evidence type="ECO:0000256" key="1">
    <source>
        <dbReference type="SAM" id="MobiDB-lite"/>
    </source>
</evidence>
<accession>A0A914WNT3</accession>
<dbReference type="AlphaFoldDB" id="A0A914WNT3"/>
<sequence length="146" mass="16956">MSGTRKKERKATANILGGIAEVRVTRSAGSAMSTGSKKYKFHAEYLDEVVDDGEKKRKKRSKSLSHSHRKHHKKLAHPEMDNDSFWEHHYKIVNYRRQHPGDFDEAEFQQFYDWLSNLSTDDKGQAKTLLFTTKKKNADSQRQMTA</sequence>
<dbReference type="WBParaSite" id="PSAMB.scaffold4610size14080.g24714.t1">
    <property type="protein sequence ID" value="PSAMB.scaffold4610size14080.g24714.t1"/>
    <property type="gene ID" value="PSAMB.scaffold4610size14080.g24714"/>
</dbReference>
<keyword evidence="2" id="KW-1185">Reference proteome</keyword>
<organism evidence="2 3">
    <name type="scientific">Plectus sambesii</name>
    <dbReference type="NCBI Taxonomy" id="2011161"/>
    <lineage>
        <taxon>Eukaryota</taxon>
        <taxon>Metazoa</taxon>
        <taxon>Ecdysozoa</taxon>
        <taxon>Nematoda</taxon>
        <taxon>Chromadorea</taxon>
        <taxon>Plectida</taxon>
        <taxon>Plectina</taxon>
        <taxon>Plectoidea</taxon>
        <taxon>Plectidae</taxon>
        <taxon>Plectus</taxon>
    </lineage>
</organism>
<feature type="compositionally biased region" description="Basic residues" evidence="1">
    <location>
        <begin position="56"/>
        <end position="75"/>
    </location>
</feature>
<feature type="region of interest" description="Disordered" evidence="1">
    <location>
        <begin position="50"/>
        <end position="80"/>
    </location>
</feature>
<evidence type="ECO:0000313" key="3">
    <source>
        <dbReference type="WBParaSite" id="PSAMB.scaffold4610size14080.g24714.t1"/>
    </source>
</evidence>